<dbReference type="InterPro" id="IPR010751">
    <property type="entry name" value="TrfA"/>
</dbReference>
<dbReference type="OrthoDB" id="8481003at2"/>
<dbReference type="EMBL" id="CABVII010000001">
    <property type="protein sequence ID" value="VVO46581.1"/>
    <property type="molecule type" value="Genomic_DNA"/>
</dbReference>
<reference evidence="2 3" key="1">
    <citation type="submission" date="2019-09" db="EMBL/GenBank/DDBJ databases">
        <authorList>
            <person name="Chandra G."/>
            <person name="Truman W A."/>
        </authorList>
    </citation>
    <scope>NUCLEOTIDE SEQUENCE [LARGE SCALE GENOMIC DNA]</scope>
    <source>
        <strain evidence="2">PS862</strain>
    </source>
</reference>
<sequence length="318" mass="36284">MNTIDDKKLPLWGNLAKMEAVAAKALAKGRTKNLASPPTSLPKEYQPPSKFENIREVPNIALRSALFGAIGKGNRRYFERERVFSQANTMILYTGVQLDQGDLDLWENLLHIARSQPLGEDCIISTYRLLKLLNKTDTGANRKVLKRRLSRLSASALDIKIENDIYYEGSLINEILRDEISGKSIIRLNPSLSKMFESDQFTRVDWKIRHYLNGKFLAQWLHGYYSSHANPYPVRVETLRLLSGSNSTYLSKFRQQLKDALDTLKEVCHAHNELFDYQIQDDLVKIKKTPSKAQLSHLAKRKSDKNTVTAGNSYRRGG</sequence>
<feature type="region of interest" description="Disordered" evidence="1">
    <location>
        <begin position="295"/>
        <end position="318"/>
    </location>
</feature>
<dbReference type="Proteomes" id="UP000385207">
    <property type="component" value="Unassembled WGS sequence"/>
</dbReference>
<dbReference type="RefSeq" id="WP_150782941.1">
    <property type="nucleotide sequence ID" value="NZ_CABVII010000001.1"/>
</dbReference>
<protein>
    <recommendedName>
        <fullName evidence="4">TrfA family protein</fullName>
    </recommendedName>
</protein>
<dbReference type="Pfam" id="PF07042">
    <property type="entry name" value="TrfA"/>
    <property type="match status" value="1"/>
</dbReference>
<organism evidence="2 3">
    <name type="scientific">Pseudomonas fluorescens</name>
    <dbReference type="NCBI Taxonomy" id="294"/>
    <lineage>
        <taxon>Bacteria</taxon>
        <taxon>Pseudomonadati</taxon>
        <taxon>Pseudomonadota</taxon>
        <taxon>Gammaproteobacteria</taxon>
        <taxon>Pseudomonadales</taxon>
        <taxon>Pseudomonadaceae</taxon>
        <taxon>Pseudomonas</taxon>
    </lineage>
</organism>
<name>A0A5E7G3W9_PSEFL</name>
<proteinExistence type="predicted"/>
<evidence type="ECO:0000313" key="2">
    <source>
        <dbReference type="EMBL" id="VVO46581.1"/>
    </source>
</evidence>
<evidence type="ECO:0000313" key="3">
    <source>
        <dbReference type="Proteomes" id="UP000385207"/>
    </source>
</evidence>
<evidence type="ECO:0000256" key="1">
    <source>
        <dbReference type="SAM" id="MobiDB-lite"/>
    </source>
</evidence>
<accession>A0A5E7G3W9</accession>
<evidence type="ECO:0008006" key="4">
    <source>
        <dbReference type="Google" id="ProtNLM"/>
    </source>
</evidence>
<dbReference type="AlphaFoldDB" id="A0A5E7G3W9"/>
<gene>
    <name evidence="2" type="ORF">PS862_00079</name>
</gene>